<comment type="caution">
    <text evidence="2">The sequence shown here is derived from an EMBL/GenBank/DDBJ whole genome shotgun (WGS) entry which is preliminary data.</text>
</comment>
<dbReference type="AlphaFoldDB" id="A0AAD6T4R2"/>
<organism evidence="2 3">
    <name type="scientific">Mycena alexandri</name>
    <dbReference type="NCBI Taxonomy" id="1745969"/>
    <lineage>
        <taxon>Eukaryota</taxon>
        <taxon>Fungi</taxon>
        <taxon>Dikarya</taxon>
        <taxon>Basidiomycota</taxon>
        <taxon>Agaricomycotina</taxon>
        <taxon>Agaricomycetes</taxon>
        <taxon>Agaricomycetidae</taxon>
        <taxon>Agaricales</taxon>
        <taxon>Marasmiineae</taxon>
        <taxon>Mycenaceae</taxon>
        <taxon>Mycena</taxon>
    </lineage>
</organism>
<dbReference type="InterPro" id="IPR018608">
    <property type="entry name" value="Gti1/Pac2"/>
</dbReference>
<gene>
    <name evidence="2" type="ORF">C8F04DRAFT_1034472</name>
</gene>
<dbReference type="Pfam" id="PF09729">
    <property type="entry name" value="Gti1_Pac2"/>
    <property type="match status" value="1"/>
</dbReference>
<evidence type="ECO:0000256" key="1">
    <source>
        <dbReference type="SAM" id="MobiDB-lite"/>
    </source>
</evidence>
<dbReference type="EMBL" id="JARJCM010000032">
    <property type="protein sequence ID" value="KAJ7038425.1"/>
    <property type="molecule type" value="Genomic_DNA"/>
</dbReference>
<dbReference type="GO" id="GO:0003677">
    <property type="term" value="F:DNA binding"/>
    <property type="evidence" value="ECO:0007669"/>
    <property type="project" value="TreeGrafter"/>
</dbReference>
<feature type="region of interest" description="Disordered" evidence="1">
    <location>
        <begin position="106"/>
        <end position="131"/>
    </location>
</feature>
<dbReference type="PANTHER" id="PTHR28027:SF1">
    <property type="entry name" value="CAMP INDEPENDENT REGULATORY PROTEIN (AFU_ORTHOLOGUE AFUA_3G09640)"/>
    <property type="match status" value="1"/>
</dbReference>
<keyword evidence="3" id="KW-1185">Reference proteome</keyword>
<proteinExistence type="predicted"/>
<evidence type="ECO:0000313" key="2">
    <source>
        <dbReference type="EMBL" id="KAJ7038425.1"/>
    </source>
</evidence>
<name>A0AAD6T4R2_9AGAR</name>
<dbReference type="Proteomes" id="UP001218188">
    <property type="component" value="Unassembled WGS sequence"/>
</dbReference>
<reference evidence="2" key="1">
    <citation type="submission" date="2023-03" db="EMBL/GenBank/DDBJ databases">
        <title>Massive genome expansion in bonnet fungi (Mycena s.s.) driven by repeated elements and novel gene families across ecological guilds.</title>
        <authorList>
            <consortium name="Lawrence Berkeley National Laboratory"/>
            <person name="Harder C.B."/>
            <person name="Miyauchi S."/>
            <person name="Viragh M."/>
            <person name="Kuo A."/>
            <person name="Thoen E."/>
            <person name="Andreopoulos B."/>
            <person name="Lu D."/>
            <person name="Skrede I."/>
            <person name="Drula E."/>
            <person name="Henrissat B."/>
            <person name="Morin E."/>
            <person name="Kohler A."/>
            <person name="Barry K."/>
            <person name="LaButti K."/>
            <person name="Morin E."/>
            <person name="Salamov A."/>
            <person name="Lipzen A."/>
            <person name="Mereny Z."/>
            <person name="Hegedus B."/>
            <person name="Baldrian P."/>
            <person name="Stursova M."/>
            <person name="Weitz H."/>
            <person name="Taylor A."/>
            <person name="Grigoriev I.V."/>
            <person name="Nagy L.G."/>
            <person name="Martin F."/>
            <person name="Kauserud H."/>
        </authorList>
    </citation>
    <scope>NUCLEOTIDE SEQUENCE</scope>
    <source>
        <strain evidence="2">CBHHK200</strain>
    </source>
</reference>
<protein>
    <submittedName>
        <fullName evidence="2">Gti1/Pac2 family-domain-containing protein</fullName>
    </submittedName>
</protein>
<evidence type="ECO:0000313" key="3">
    <source>
        <dbReference type="Proteomes" id="UP001218188"/>
    </source>
</evidence>
<sequence length="302" mass="34060">MPHPEHISYVTHPALYIRNTSDSHRVLEAVRLGILPLIKRRLTPDQRTQLRGGNVFVWEESEHDSGFVRWTDGRRWSQSKMRGDCLYYEEKIGITDAEKKARATRRAMKASDSSVPIPMAPRRQDRPSKVDGLRKQTYSLMINVPGVAKARKWHLVAYSSALDITHLPTVDDYEYLRNISVSKSVFHGNPDFETGKFLWPLEMPASPTLSLSLSPVMLAPKLESSDFTSRSTPRDALLIALPPMTTAHLPTKLPALSSLGSMMPGPLGRHKSSPIPSMAGHHTYGSYCPDDRRMLQKLRVRI</sequence>
<feature type="compositionally biased region" description="Basic and acidic residues" evidence="1">
    <location>
        <begin position="122"/>
        <end position="131"/>
    </location>
</feature>
<dbReference type="PANTHER" id="PTHR28027">
    <property type="entry name" value="TRANSCRIPTIONAL REGULATOR MIT1"/>
    <property type="match status" value="1"/>
</dbReference>
<accession>A0AAD6T4R2</accession>